<dbReference type="SUPFAM" id="SSF69065">
    <property type="entry name" value="RNase III domain-like"/>
    <property type="match status" value="1"/>
</dbReference>
<reference evidence="2" key="1">
    <citation type="submission" date="2019-08" db="EMBL/GenBank/DDBJ databases">
        <authorList>
            <person name="Kucharzyk K."/>
            <person name="Murdoch R.W."/>
            <person name="Higgins S."/>
            <person name="Loffler F."/>
        </authorList>
    </citation>
    <scope>NUCLEOTIDE SEQUENCE</scope>
</reference>
<sequence length="79" mass="8561">MGAKGQAKAMHLIEPMLTDEELRYAHLGRNAHLTAHKKSAPALHTAASGLEALFGYLYAEGKQDRAGELFAVIVDNLTE</sequence>
<dbReference type="GO" id="GO:0004525">
    <property type="term" value="F:ribonuclease III activity"/>
    <property type="evidence" value="ECO:0007669"/>
    <property type="project" value="InterPro"/>
</dbReference>
<evidence type="ECO:0000259" key="1">
    <source>
        <dbReference type="Pfam" id="PF00636"/>
    </source>
</evidence>
<comment type="caution">
    <text evidence="2">The sequence shown here is derived from an EMBL/GenBank/DDBJ whole genome shotgun (WGS) entry which is preliminary data.</text>
</comment>
<proteinExistence type="predicted"/>
<dbReference type="EC" id="3.1.26.-" evidence="2"/>
<dbReference type="GO" id="GO:0006396">
    <property type="term" value="P:RNA processing"/>
    <property type="evidence" value="ECO:0007669"/>
    <property type="project" value="InterPro"/>
</dbReference>
<dbReference type="InterPro" id="IPR036389">
    <property type="entry name" value="RNase_III_sf"/>
</dbReference>
<evidence type="ECO:0000313" key="2">
    <source>
        <dbReference type="EMBL" id="MPN13768.1"/>
    </source>
</evidence>
<dbReference type="Gene3D" id="1.10.1520.10">
    <property type="entry name" value="Ribonuclease III domain"/>
    <property type="match status" value="1"/>
</dbReference>
<name>A0A645FH94_9ZZZZ</name>
<keyword evidence="2" id="KW-0378">Hydrolase</keyword>
<dbReference type="InterPro" id="IPR000999">
    <property type="entry name" value="RNase_III_dom"/>
</dbReference>
<dbReference type="EMBL" id="VSSQ01060314">
    <property type="protein sequence ID" value="MPN13768.1"/>
    <property type="molecule type" value="Genomic_DNA"/>
</dbReference>
<dbReference type="AlphaFoldDB" id="A0A645FH94"/>
<feature type="domain" description="RNase III" evidence="1">
    <location>
        <begin position="3"/>
        <end position="61"/>
    </location>
</feature>
<gene>
    <name evidence="2" type="primary">mrnC_22</name>
    <name evidence="2" type="ORF">SDC9_161094</name>
</gene>
<organism evidence="2">
    <name type="scientific">bioreactor metagenome</name>
    <dbReference type="NCBI Taxonomy" id="1076179"/>
    <lineage>
        <taxon>unclassified sequences</taxon>
        <taxon>metagenomes</taxon>
        <taxon>ecological metagenomes</taxon>
    </lineage>
</organism>
<dbReference type="Pfam" id="PF00636">
    <property type="entry name" value="Ribonuclease_3"/>
    <property type="match status" value="1"/>
</dbReference>
<accession>A0A645FH94</accession>
<protein>
    <submittedName>
        <fullName evidence="2">Mini-ribonuclease 3</fullName>
        <ecNumber evidence="2">3.1.26.-</ecNumber>
    </submittedName>
</protein>